<name>A0A6N2KQU4_SALVM</name>
<gene>
    <name evidence="1" type="ORF">SVIM_LOCUS112486</name>
</gene>
<reference evidence="1" key="1">
    <citation type="submission" date="2019-03" db="EMBL/GenBank/DDBJ databases">
        <authorList>
            <person name="Mank J."/>
            <person name="Almeida P."/>
        </authorList>
    </citation>
    <scope>NUCLEOTIDE SEQUENCE</scope>
    <source>
        <strain evidence="1">78183</strain>
    </source>
</reference>
<dbReference type="AlphaFoldDB" id="A0A6N2KQU4"/>
<sequence>MEAIIGGRLNLGETGLEVVKVLERILTISSNISMMSNERIGDCIRKMFIPSKRACRCDCRRRHACNCGLDTETQPIVLSVHFIRCDLGGYHEETLMD</sequence>
<proteinExistence type="predicted"/>
<dbReference type="EMBL" id="CAADRP010000558">
    <property type="protein sequence ID" value="VFU30018.1"/>
    <property type="molecule type" value="Genomic_DNA"/>
</dbReference>
<evidence type="ECO:0000313" key="1">
    <source>
        <dbReference type="EMBL" id="VFU30018.1"/>
    </source>
</evidence>
<accession>A0A6N2KQU4</accession>
<protein>
    <submittedName>
        <fullName evidence="1">Uncharacterized protein</fullName>
    </submittedName>
</protein>
<organism evidence="1">
    <name type="scientific">Salix viminalis</name>
    <name type="common">Common osier</name>
    <name type="synonym">Basket willow</name>
    <dbReference type="NCBI Taxonomy" id="40686"/>
    <lineage>
        <taxon>Eukaryota</taxon>
        <taxon>Viridiplantae</taxon>
        <taxon>Streptophyta</taxon>
        <taxon>Embryophyta</taxon>
        <taxon>Tracheophyta</taxon>
        <taxon>Spermatophyta</taxon>
        <taxon>Magnoliopsida</taxon>
        <taxon>eudicotyledons</taxon>
        <taxon>Gunneridae</taxon>
        <taxon>Pentapetalae</taxon>
        <taxon>rosids</taxon>
        <taxon>fabids</taxon>
        <taxon>Malpighiales</taxon>
        <taxon>Salicaceae</taxon>
        <taxon>Saliceae</taxon>
        <taxon>Salix</taxon>
    </lineage>
</organism>